<name>A0A8E6B2S9_9BACT</name>
<organism evidence="2 3">
    <name type="scientific">Telmatocola sphagniphila</name>
    <dbReference type="NCBI Taxonomy" id="1123043"/>
    <lineage>
        <taxon>Bacteria</taxon>
        <taxon>Pseudomonadati</taxon>
        <taxon>Planctomycetota</taxon>
        <taxon>Planctomycetia</taxon>
        <taxon>Gemmatales</taxon>
        <taxon>Gemmataceae</taxon>
    </lineage>
</organism>
<evidence type="ECO:0000313" key="2">
    <source>
        <dbReference type="EMBL" id="QVL30036.1"/>
    </source>
</evidence>
<sequence length="375" mass="41996">MRSTSLAFGLGLSLFLAAGWQQPLPAQNKNAVREKSIMSVEQASAFAKLALKGIHKEYPNKPGHVLNADGDAVNPKKLHPAFYGCYDWHSSVHGHWMLVRLLRLFPTMPEAKQIREAIAQNLTAENLKVEADYFSQPNRGTFERTYGWAWLLKLVEELHAWEDPDAKIWLKNLQPLADVIVKKYIAFLPKQTYPIRTGVHPNTAFGLMFALDYAKAFGDKTLRQVVEDRSRAYYLKDANLPASWEPDGSDFFSPSLMEADLMRRVLSPTEFASWLSKALPNLAAKEPRSLMEPAIVTDRKDPQLVHLDGLNLSRAWCMRSIAAALPQDSPVRTVLLESAAKHADAGLKQVASGDYAGEHWLASFAIYLLTVPTTE</sequence>
<keyword evidence="1" id="KW-0732">Signal</keyword>
<evidence type="ECO:0000256" key="1">
    <source>
        <dbReference type="SAM" id="SignalP"/>
    </source>
</evidence>
<dbReference type="InterPro" id="IPR021365">
    <property type="entry name" value="DUF2891"/>
</dbReference>
<dbReference type="Proteomes" id="UP000676194">
    <property type="component" value="Chromosome"/>
</dbReference>
<feature type="signal peptide" evidence="1">
    <location>
        <begin position="1"/>
        <end position="18"/>
    </location>
</feature>
<proteinExistence type="predicted"/>
<dbReference type="AlphaFoldDB" id="A0A8E6B2S9"/>
<dbReference type="RefSeq" id="WP_213493920.1">
    <property type="nucleotide sequence ID" value="NZ_CP074694.1"/>
</dbReference>
<evidence type="ECO:0000313" key="3">
    <source>
        <dbReference type="Proteomes" id="UP000676194"/>
    </source>
</evidence>
<dbReference type="KEGG" id="tsph:KIH39_14300"/>
<accession>A0A8E6B2S9</accession>
<reference evidence="2" key="1">
    <citation type="submission" date="2021-05" db="EMBL/GenBank/DDBJ databases">
        <title>Complete genome sequence of the cellulolytic planctomycete Telmatocola sphagniphila SP2T and characterization of the first cellulase from planctomycetes.</title>
        <authorList>
            <person name="Rakitin A.L."/>
            <person name="Beletsky A.V."/>
            <person name="Naumoff D.G."/>
            <person name="Kulichevskaya I.S."/>
            <person name="Mardanov A.V."/>
            <person name="Ravin N.V."/>
            <person name="Dedysh S.N."/>
        </authorList>
    </citation>
    <scope>NUCLEOTIDE SEQUENCE</scope>
    <source>
        <strain evidence="2">SP2T</strain>
    </source>
</reference>
<keyword evidence="3" id="KW-1185">Reference proteome</keyword>
<feature type="chain" id="PRO_5034102662" evidence="1">
    <location>
        <begin position="19"/>
        <end position="375"/>
    </location>
</feature>
<protein>
    <submittedName>
        <fullName evidence="2">DUF2891 domain-containing protein</fullName>
    </submittedName>
</protein>
<dbReference type="Pfam" id="PF11199">
    <property type="entry name" value="DUF2891"/>
    <property type="match status" value="1"/>
</dbReference>
<gene>
    <name evidence="2" type="ORF">KIH39_14300</name>
</gene>
<dbReference type="EMBL" id="CP074694">
    <property type="protein sequence ID" value="QVL30036.1"/>
    <property type="molecule type" value="Genomic_DNA"/>
</dbReference>